<evidence type="ECO:0000313" key="1">
    <source>
        <dbReference type="Proteomes" id="UP000887579"/>
    </source>
</evidence>
<dbReference type="WBParaSite" id="ES5_v2.g19022.t1">
    <property type="protein sequence ID" value="ES5_v2.g19022.t1"/>
    <property type="gene ID" value="ES5_v2.g19022"/>
</dbReference>
<evidence type="ECO:0000313" key="2">
    <source>
        <dbReference type="WBParaSite" id="ES5_v2.g19022.t1"/>
    </source>
</evidence>
<proteinExistence type="predicted"/>
<reference evidence="2" key="1">
    <citation type="submission" date="2022-11" db="UniProtKB">
        <authorList>
            <consortium name="WormBaseParasite"/>
        </authorList>
    </citation>
    <scope>IDENTIFICATION</scope>
</reference>
<accession>A0AC34FPE6</accession>
<organism evidence="1 2">
    <name type="scientific">Panagrolaimus sp. ES5</name>
    <dbReference type="NCBI Taxonomy" id="591445"/>
    <lineage>
        <taxon>Eukaryota</taxon>
        <taxon>Metazoa</taxon>
        <taxon>Ecdysozoa</taxon>
        <taxon>Nematoda</taxon>
        <taxon>Chromadorea</taxon>
        <taxon>Rhabditida</taxon>
        <taxon>Tylenchina</taxon>
        <taxon>Panagrolaimomorpha</taxon>
        <taxon>Panagrolaimoidea</taxon>
        <taxon>Panagrolaimidae</taxon>
        <taxon>Panagrolaimus</taxon>
    </lineage>
</organism>
<sequence length="205" mass="23547">MSDLPNPQSFATIKNETLGNDFNDESSIQEKLKLIWMDVVAEKAEQNSPQANKISEQLLNFLQLIDKSVKNGCISYCIPPPLVRPKSYQKVIYCQNYYVKAWESAFEADWNVQKFRKGWFMKQSNCWRSTSLIVLIIHCKWTEKFVIENVFNVKRSVIAAFKIIIPENRKDAEKLRQTLANVCDVDAAICSTANECEAIIKSIEA</sequence>
<protein>
    <submittedName>
        <fullName evidence="2">Uncharacterized protein</fullName>
    </submittedName>
</protein>
<name>A0AC34FPE6_9BILA</name>
<dbReference type="Proteomes" id="UP000887579">
    <property type="component" value="Unplaced"/>
</dbReference>